<dbReference type="PIRSF" id="PIRSF000294">
    <property type="entry name" value="Cytochrome-c_peroxidase"/>
    <property type="match status" value="1"/>
</dbReference>
<dbReference type="PROSITE" id="PS51007">
    <property type="entry name" value="CYTC"/>
    <property type="match status" value="2"/>
</dbReference>
<feature type="binding site" description="covalent" evidence="8">
    <location>
        <position position="261"/>
    </location>
    <ligand>
        <name>heme c</name>
        <dbReference type="ChEBI" id="CHEBI:61717"/>
        <label>2</label>
    </ligand>
</feature>
<feature type="binding site" description="axial binding residue" evidence="9">
    <location>
        <position position="262"/>
    </location>
    <ligand>
        <name>heme c</name>
        <dbReference type="ChEBI" id="CHEBI:61717"/>
        <label>2</label>
    </ligand>
    <ligandPart>
        <name>Fe</name>
        <dbReference type="ChEBI" id="CHEBI:18248"/>
    </ligandPart>
</feature>
<feature type="binding site" description="covalent" evidence="8">
    <location>
        <position position="258"/>
    </location>
    <ligand>
        <name>heme c</name>
        <dbReference type="ChEBI" id="CHEBI:61717"/>
        <label>2</label>
    </ligand>
</feature>
<dbReference type="GO" id="GO:0046872">
    <property type="term" value="F:metal ion binding"/>
    <property type="evidence" value="ECO:0007669"/>
    <property type="project" value="UniProtKB-KW"/>
</dbReference>
<dbReference type="Gene3D" id="1.10.760.10">
    <property type="entry name" value="Cytochrome c-like domain"/>
    <property type="match status" value="2"/>
</dbReference>
<evidence type="ECO:0000256" key="7">
    <source>
        <dbReference type="ARBA" id="ARBA00023004"/>
    </source>
</evidence>
<keyword evidence="2 8" id="KW-0349">Heme</keyword>
<proteinExistence type="predicted"/>
<dbReference type="InterPro" id="IPR051395">
    <property type="entry name" value="Cytochrome_c_Peroxidase/MauG"/>
</dbReference>
<dbReference type="InterPro" id="IPR004852">
    <property type="entry name" value="Di-haem_cyt_c_peroxidsae"/>
</dbReference>
<keyword evidence="12" id="KW-1185">Reference proteome</keyword>
<evidence type="ECO:0000256" key="6">
    <source>
        <dbReference type="ARBA" id="ARBA00023002"/>
    </source>
</evidence>
<dbReference type="InterPro" id="IPR026259">
    <property type="entry name" value="MauG/Cytc_peroxidase"/>
</dbReference>
<keyword evidence="4" id="KW-0732">Signal</keyword>
<dbReference type="Pfam" id="PF03150">
    <property type="entry name" value="CCP_MauG"/>
    <property type="match status" value="1"/>
</dbReference>
<feature type="domain" description="Cytochrome c" evidence="10">
    <location>
        <begin position="244"/>
        <end position="369"/>
    </location>
</feature>
<gene>
    <name evidence="11" type="ORF">GCM10007028_34080</name>
</gene>
<accession>A0A918RAJ3</accession>
<keyword evidence="5" id="KW-0574">Periplasm</keyword>
<evidence type="ECO:0000313" key="11">
    <source>
        <dbReference type="EMBL" id="GGZ92829.1"/>
    </source>
</evidence>
<dbReference type="GO" id="GO:0004130">
    <property type="term" value="F:cytochrome-c peroxidase activity"/>
    <property type="evidence" value="ECO:0007669"/>
    <property type="project" value="TreeGrafter"/>
</dbReference>
<comment type="subcellular location">
    <subcellularLocation>
        <location evidence="1">Periplasm</location>
    </subcellularLocation>
</comment>
<keyword evidence="7 9" id="KW-0408">Iron</keyword>
<dbReference type="Proteomes" id="UP000636004">
    <property type="component" value="Unassembled WGS sequence"/>
</dbReference>
<evidence type="ECO:0000256" key="5">
    <source>
        <dbReference type="ARBA" id="ARBA00022764"/>
    </source>
</evidence>
<evidence type="ECO:0000256" key="1">
    <source>
        <dbReference type="ARBA" id="ARBA00004418"/>
    </source>
</evidence>
<dbReference type="PROSITE" id="PS51257">
    <property type="entry name" value="PROKAR_LIPOPROTEIN"/>
    <property type="match status" value="1"/>
</dbReference>
<dbReference type="GO" id="GO:0020037">
    <property type="term" value="F:heme binding"/>
    <property type="evidence" value="ECO:0007669"/>
    <property type="project" value="InterPro"/>
</dbReference>
<feature type="binding site" description="covalent" evidence="8">
    <location>
        <position position="82"/>
    </location>
    <ligand>
        <name>heme c</name>
        <dbReference type="ChEBI" id="CHEBI:61717"/>
        <label>1</label>
    </ligand>
</feature>
<feature type="binding site" description="covalent" evidence="8">
    <location>
        <position position="79"/>
    </location>
    <ligand>
        <name>heme c</name>
        <dbReference type="ChEBI" id="CHEBI:61717"/>
        <label>1</label>
    </ligand>
</feature>
<evidence type="ECO:0000259" key="10">
    <source>
        <dbReference type="PROSITE" id="PS51007"/>
    </source>
</evidence>
<comment type="cofactor">
    <cofactor evidence="8">
        <name>heme</name>
        <dbReference type="ChEBI" id="CHEBI:30413"/>
    </cofactor>
    <text evidence="8">Binds 2 heme groups.</text>
</comment>
<organism evidence="11 12">
    <name type="scientific">Algibacter mikhailovii</name>
    <dbReference type="NCBI Taxonomy" id="425498"/>
    <lineage>
        <taxon>Bacteria</taxon>
        <taxon>Pseudomonadati</taxon>
        <taxon>Bacteroidota</taxon>
        <taxon>Flavobacteriia</taxon>
        <taxon>Flavobacteriales</taxon>
        <taxon>Flavobacteriaceae</taxon>
        <taxon>Algibacter</taxon>
    </lineage>
</organism>
<reference evidence="11" key="1">
    <citation type="journal article" date="2014" name="Int. J. Syst. Evol. Microbiol.">
        <title>Complete genome sequence of Corynebacterium casei LMG S-19264T (=DSM 44701T), isolated from a smear-ripened cheese.</title>
        <authorList>
            <consortium name="US DOE Joint Genome Institute (JGI-PGF)"/>
            <person name="Walter F."/>
            <person name="Albersmeier A."/>
            <person name="Kalinowski J."/>
            <person name="Ruckert C."/>
        </authorList>
    </citation>
    <scope>NUCLEOTIDE SEQUENCE</scope>
    <source>
        <strain evidence="11">KCTC 12710</strain>
    </source>
</reference>
<dbReference type="SUPFAM" id="SSF46626">
    <property type="entry name" value="Cytochrome c"/>
    <property type="match status" value="2"/>
</dbReference>
<dbReference type="PANTHER" id="PTHR30600">
    <property type="entry name" value="CYTOCHROME C PEROXIDASE-RELATED"/>
    <property type="match status" value="1"/>
</dbReference>
<dbReference type="GO" id="GO:0042597">
    <property type="term" value="C:periplasmic space"/>
    <property type="evidence" value="ECO:0007669"/>
    <property type="project" value="UniProtKB-SubCell"/>
</dbReference>
<evidence type="ECO:0000256" key="9">
    <source>
        <dbReference type="PIRSR" id="PIRSR000294-2"/>
    </source>
</evidence>
<dbReference type="InterPro" id="IPR036909">
    <property type="entry name" value="Cyt_c-like_dom_sf"/>
</dbReference>
<comment type="PTM">
    <text evidence="8">Binds 2 heme groups per subunit.</text>
</comment>
<evidence type="ECO:0000313" key="12">
    <source>
        <dbReference type="Proteomes" id="UP000636004"/>
    </source>
</evidence>
<evidence type="ECO:0000256" key="4">
    <source>
        <dbReference type="ARBA" id="ARBA00022729"/>
    </source>
</evidence>
<dbReference type="InterPro" id="IPR009056">
    <property type="entry name" value="Cyt_c-like_dom"/>
</dbReference>
<dbReference type="RefSeq" id="WP_189362648.1">
    <property type="nucleotide sequence ID" value="NZ_BMWZ01000010.1"/>
</dbReference>
<evidence type="ECO:0000256" key="8">
    <source>
        <dbReference type="PIRSR" id="PIRSR000294-1"/>
    </source>
</evidence>
<name>A0A918RAJ3_9FLAO</name>
<reference evidence="11" key="2">
    <citation type="submission" date="2020-09" db="EMBL/GenBank/DDBJ databases">
        <authorList>
            <person name="Sun Q."/>
            <person name="Kim S."/>
        </authorList>
    </citation>
    <scope>NUCLEOTIDE SEQUENCE</scope>
    <source>
        <strain evidence="11">KCTC 12710</strain>
    </source>
</reference>
<evidence type="ECO:0000256" key="3">
    <source>
        <dbReference type="ARBA" id="ARBA00022723"/>
    </source>
</evidence>
<protein>
    <recommendedName>
        <fullName evidence="10">Cytochrome c domain-containing protein</fullName>
    </recommendedName>
</protein>
<evidence type="ECO:0000256" key="2">
    <source>
        <dbReference type="ARBA" id="ARBA00022617"/>
    </source>
</evidence>
<comment type="caution">
    <text evidence="11">The sequence shown here is derived from an EMBL/GenBank/DDBJ whole genome shotgun (WGS) entry which is preliminary data.</text>
</comment>
<sequence length="392" mass="44005">MNLIIKYSYLKTIAVLCILFVFSCSQKKQVQALDKNALYLPIPLSVNHPINNKANQDKMELGKLLFYDPILSGNKDVACATCHHPEFGYAESLDLSIGVNGQGLGPNRKFNKGNNIPRTQRNAPTILNVAFNGMDINGNYNSLKSPMFWDARANSLEEQSLMPIISFEEMRGPHFSEAVILDTIVKRLKNIPEYVHLFEKAFRNKKAISAITISKAIACFERTLITNNSRFDQYLRGNKNALSQGELDGFELFKKAKCHTCHNGPMFSDYKMHVLGLADNNKLKASDSGFKQTYAFRTPTLRNLRHTAPYMHNGTKESLIKVLEFYEDISSGNSKNPNIPDTEIDSLVKDSPLKVQDMSLIISFLNSLNSENFDKSIPTEVPSKLQVGGNIL</sequence>
<dbReference type="AlphaFoldDB" id="A0A918RAJ3"/>
<dbReference type="EMBL" id="BMWZ01000010">
    <property type="protein sequence ID" value="GGZ92829.1"/>
    <property type="molecule type" value="Genomic_DNA"/>
</dbReference>
<feature type="binding site" description="axial binding residue" evidence="9">
    <location>
        <position position="83"/>
    </location>
    <ligand>
        <name>heme c</name>
        <dbReference type="ChEBI" id="CHEBI:61717"/>
        <label>1</label>
    </ligand>
    <ligandPart>
        <name>Fe</name>
        <dbReference type="ChEBI" id="CHEBI:18248"/>
    </ligandPart>
</feature>
<dbReference type="GO" id="GO:0009055">
    <property type="term" value="F:electron transfer activity"/>
    <property type="evidence" value="ECO:0007669"/>
    <property type="project" value="InterPro"/>
</dbReference>
<feature type="domain" description="Cytochrome c" evidence="10">
    <location>
        <begin position="57"/>
        <end position="172"/>
    </location>
</feature>
<keyword evidence="3 9" id="KW-0479">Metal-binding</keyword>
<dbReference type="PANTHER" id="PTHR30600:SF10">
    <property type="entry name" value="BLL6722 PROTEIN"/>
    <property type="match status" value="1"/>
</dbReference>
<keyword evidence="6" id="KW-0560">Oxidoreductase</keyword>